<sequence>MLLFFSYCLVLLSVLFWYLTLLSFLIPSCLCIKSNLKIKILLCFILLTVPIIPSYLYRMDQATTTPSVNSTDSTVTYVFIQSVSNLSGTWGSIFAPSHSNREFFNNASRTNKNPDSNCSGAGTQLDELNTKVGLLLASKSTIQLIFNPFTGTLTDRIGYHVPMCAGFCINILATTLFAFSSSYILLLFARSVQGVGGSFLSVAGMSMLADVYKDDKERGRAMAVSFTGLALGLIAGAPFGSVMYQYVGKMAPFLVLAVIAVLGGGLHFLIFQPSSVQTMEKGTPLLTLLKDPYILIAAGSICFSTLIIATVETALPIWMMTTMCASEWQLGIQDKPNFPVYTTLISSHRWLFACIGMTVAGITTISVSTVDSSLMPLMGYLVDRRYVPVYGTVFAIADIAVCIGFCVGPAITGPMVASVGFPWLMAIIGTVTIIFAPLCIFLYCPTRKEEHLDNTPIKLLLFPH</sequence>
<dbReference type="PANTHER" id="PTHR23506">
    <property type="entry name" value="GH10249P"/>
    <property type="match status" value="1"/>
</dbReference>
<dbReference type="InterPro" id="IPR036259">
    <property type="entry name" value="MFS_trans_sf"/>
</dbReference>
<dbReference type="Proteomes" id="UP000472265">
    <property type="component" value="Chromosome 23"/>
</dbReference>
<feature type="domain" description="Major facilitator superfamily (MFS) profile" evidence="7">
    <location>
        <begin position="46"/>
        <end position="464"/>
    </location>
</feature>
<dbReference type="GO" id="GO:0030672">
    <property type="term" value="C:synaptic vesicle membrane"/>
    <property type="evidence" value="ECO:0007669"/>
    <property type="project" value="TreeGrafter"/>
</dbReference>
<proteinExistence type="predicted"/>
<evidence type="ECO:0000313" key="8">
    <source>
        <dbReference type="Ensembl" id="ENSSAUP00010030303.1"/>
    </source>
</evidence>
<feature type="transmembrane region" description="Helical" evidence="6">
    <location>
        <begin position="389"/>
        <end position="411"/>
    </location>
</feature>
<evidence type="ECO:0000256" key="5">
    <source>
        <dbReference type="ARBA" id="ARBA00023136"/>
    </source>
</evidence>
<dbReference type="Ensembl" id="ENSSAUT00010031941.1">
    <property type="protein sequence ID" value="ENSSAUP00010030303.1"/>
    <property type="gene ID" value="ENSSAUG00010012977.1"/>
</dbReference>
<feature type="transmembrane region" description="Helical" evidence="6">
    <location>
        <begin position="423"/>
        <end position="444"/>
    </location>
</feature>
<evidence type="ECO:0000256" key="3">
    <source>
        <dbReference type="ARBA" id="ARBA00022692"/>
    </source>
</evidence>
<dbReference type="InterPro" id="IPR011701">
    <property type="entry name" value="MFS"/>
</dbReference>
<gene>
    <name evidence="8" type="primary">SLC18A2</name>
</gene>
<accession>A0A671VTT8</accession>
<dbReference type="InterPro" id="IPR050930">
    <property type="entry name" value="MFS_Vesicular_Transporter"/>
</dbReference>
<keyword evidence="4 6" id="KW-1133">Transmembrane helix</keyword>
<dbReference type="InterPro" id="IPR020846">
    <property type="entry name" value="MFS_dom"/>
</dbReference>
<evidence type="ECO:0000259" key="7">
    <source>
        <dbReference type="PROSITE" id="PS50850"/>
    </source>
</evidence>
<dbReference type="PROSITE" id="PS50850">
    <property type="entry name" value="MFS"/>
    <property type="match status" value="1"/>
</dbReference>
<dbReference type="Gene3D" id="1.20.1250.20">
    <property type="entry name" value="MFS general substrate transporter like domains"/>
    <property type="match status" value="1"/>
</dbReference>
<comment type="subcellular location">
    <subcellularLocation>
        <location evidence="1">Membrane</location>
        <topology evidence="1">Multi-pass membrane protein</topology>
    </subcellularLocation>
</comment>
<feature type="transmembrane region" description="Helical" evidence="6">
    <location>
        <begin position="164"/>
        <end position="189"/>
    </location>
</feature>
<keyword evidence="9" id="KW-1185">Reference proteome</keyword>
<feature type="transmembrane region" description="Helical" evidence="6">
    <location>
        <begin position="38"/>
        <end position="57"/>
    </location>
</feature>
<dbReference type="GO" id="GO:0043195">
    <property type="term" value="C:terminal bouton"/>
    <property type="evidence" value="ECO:0007669"/>
    <property type="project" value="TreeGrafter"/>
</dbReference>
<dbReference type="GeneTree" id="ENSGT00940000157593"/>
<feature type="transmembrane region" description="Helical" evidence="6">
    <location>
        <begin position="224"/>
        <end position="244"/>
    </location>
</feature>
<dbReference type="GO" id="GO:0015842">
    <property type="term" value="P:aminergic neurotransmitter loading into synaptic vesicle"/>
    <property type="evidence" value="ECO:0007669"/>
    <property type="project" value="TreeGrafter"/>
</dbReference>
<evidence type="ECO:0000256" key="6">
    <source>
        <dbReference type="SAM" id="Phobius"/>
    </source>
</evidence>
<protein>
    <submittedName>
        <fullName evidence="8">Solute carrier family 18 member 2</fullName>
    </submittedName>
</protein>
<dbReference type="GO" id="GO:0005335">
    <property type="term" value="F:serotonin:sodium:chloride symporter activity"/>
    <property type="evidence" value="ECO:0007669"/>
    <property type="project" value="TreeGrafter"/>
</dbReference>
<organism evidence="8 9">
    <name type="scientific">Sparus aurata</name>
    <name type="common">Gilthead sea bream</name>
    <dbReference type="NCBI Taxonomy" id="8175"/>
    <lineage>
        <taxon>Eukaryota</taxon>
        <taxon>Metazoa</taxon>
        <taxon>Chordata</taxon>
        <taxon>Craniata</taxon>
        <taxon>Vertebrata</taxon>
        <taxon>Euteleostomi</taxon>
        <taxon>Actinopterygii</taxon>
        <taxon>Neopterygii</taxon>
        <taxon>Teleostei</taxon>
        <taxon>Neoteleostei</taxon>
        <taxon>Acanthomorphata</taxon>
        <taxon>Eupercaria</taxon>
        <taxon>Spariformes</taxon>
        <taxon>Sparidae</taxon>
        <taxon>Sparus</taxon>
    </lineage>
</organism>
<feature type="transmembrane region" description="Helical" evidence="6">
    <location>
        <begin position="7"/>
        <end position="26"/>
    </location>
</feature>
<reference evidence="8" key="3">
    <citation type="submission" date="2025-09" db="UniProtKB">
        <authorList>
            <consortium name="Ensembl"/>
        </authorList>
    </citation>
    <scope>IDENTIFICATION</scope>
</reference>
<dbReference type="Pfam" id="PF07690">
    <property type="entry name" value="MFS_1"/>
    <property type="match status" value="1"/>
</dbReference>
<reference evidence="8" key="1">
    <citation type="submission" date="2021-04" db="EMBL/GenBank/DDBJ databases">
        <authorList>
            <consortium name="Wellcome Sanger Institute Data Sharing"/>
        </authorList>
    </citation>
    <scope>NUCLEOTIDE SEQUENCE [LARGE SCALE GENOMIC DNA]</scope>
</reference>
<dbReference type="SUPFAM" id="SSF103473">
    <property type="entry name" value="MFS general substrate transporter"/>
    <property type="match status" value="1"/>
</dbReference>
<evidence type="ECO:0000256" key="2">
    <source>
        <dbReference type="ARBA" id="ARBA00022448"/>
    </source>
</evidence>
<name>A0A671VTT8_SPAAU</name>
<keyword evidence="2" id="KW-0813">Transport</keyword>
<dbReference type="PANTHER" id="PTHR23506:SF23">
    <property type="entry name" value="GH10249P"/>
    <property type="match status" value="1"/>
</dbReference>
<evidence type="ECO:0000256" key="4">
    <source>
        <dbReference type="ARBA" id="ARBA00022989"/>
    </source>
</evidence>
<feature type="transmembrane region" description="Helical" evidence="6">
    <location>
        <begin position="250"/>
        <end position="271"/>
    </location>
</feature>
<dbReference type="AlphaFoldDB" id="A0A671VTT8"/>
<evidence type="ECO:0000313" key="9">
    <source>
        <dbReference type="Proteomes" id="UP000472265"/>
    </source>
</evidence>
<reference evidence="8" key="2">
    <citation type="submission" date="2025-08" db="UniProtKB">
        <authorList>
            <consortium name="Ensembl"/>
        </authorList>
    </citation>
    <scope>IDENTIFICATION</scope>
</reference>
<keyword evidence="3 6" id="KW-0812">Transmembrane</keyword>
<keyword evidence="5 6" id="KW-0472">Membrane</keyword>
<evidence type="ECO:0000256" key="1">
    <source>
        <dbReference type="ARBA" id="ARBA00004141"/>
    </source>
</evidence>
<dbReference type="InParanoid" id="A0A671VTT8"/>
<feature type="transmembrane region" description="Helical" evidence="6">
    <location>
        <begin position="195"/>
        <end position="212"/>
    </location>
</feature>
<feature type="transmembrane region" description="Helical" evidence="6">
    <location>
        <begin position="292"/>
        <end position="311"/>
    </location>
</feature>